<sequence length="38" mass="4428">MKALNLNKETKKRSSILFFSLILIQQILKKIKILSLIV</sequence>
<gene>
    <name evidence="1" type="ORF">SGODD07_00187</name>
</gene>
<evidence type="ECO:0000313" key="2">
    <source>
        <dbReference type="Proteomes" id="UP000070096"/>
    </source>
</evidence>
<proteinExistence type="predicted"/>
<name>A0A139NF53_STRGN</name>
<dbReference type="Proteomes" id="UP000070096">
    <property type="component" value="Unassembled WGS sequence"/>
</dbReference>
<comment type="caution">
    <text evidence="1">The sequence shown here is derived from an EMBL/GenBank/DDBJ whole genome shotgun (WGS) entry which is preliminary data.</text>
</comment>
<evidence type="ECO:0000313" key="1">
    <source>
        <dbReference type="EMBL" id="KXT74492.1"/>
    </source>
</evidence>
<accession>A0A139NF53</accession>
<protein>
    <submittedName>
        <fullName evidence="1">Uncharacterized protein</fullName>
    </submittedName>
</protein>
<dbReference type="AlphaFoldDB" id="A0A139NF53"/>
<reference evidence="1 2" key="1">
    <citation type="submission" date="2016-01" db="EMBL/GenBank/DDBJ databases">
        <title>Highly variable Streptococcus oralis are common among viridans streptococci isolated from primates.</title>
        <authorList>
            <person name="Denapaite D."/>
            <person name="Rieger M."/>
            <person name="Koendgen S."/>
            <person name="Brueckner R."/>
            <person name="Ochigava I."/>
            <person name="Kappeler P."/>
            <person name="Maetz-Rensing K."/>
            <person name="Leendertz F."/>
            <person name="Hakenbeck R."/>
        </authorList>
    </citation>
    <scope>NUCLEOTIDE SEQUENCE [LARGE SCALE GENOMIC DNA]</scope>
    <source>
        <strain evidence="1 2">DD07</strain>
    </source>
</reference>
<dbReference type="EMBL" id="LQRC01000030">
    <property type="protein sequence ID" value="KXT74492.1"/>
    <property type="molecule type" value="Genomic_DNA"/>
</dbReference>
<organism evidence="1 2">
    <name type="scientific">Streptococcus gordonii</name>
    <dbReference type="NCBI Taxonomy" id="1302"/>
    <lineage>
        <taxon>Bacteria</taxon>
        <taxon>Bacillati</taxon>
        <taxon>Bacillota</taxon>
        <taxon>Bacilli</taxon>
        <taxon>Lactobacillales</taxon>
        <taxon>Streptococcaceae</taxon>
        <taxon>Streptococcus</taxon>
    </lineage>
</organism>